<proteinExistence type="inferred from homology"/>
<sequence length="302" mass="33986">MVVFHFSCKSALLLICGFSLLIHAEVQAKPNLAPLKANIAEQGSAYYQFQVKYFQSADQQRRYKVWLGLPRQQTARVSPALFMLDGNSAMSYLSEDVLQHLATREAPVLVAIGYDTDLPFDTAARALDYTPTDETGKMTADPRRPERLSGGSIQFREVLFSQIQPWVAGQIKLDPQRQALWGHSYGGLFVLDSLIHAQYFSHYFAASPSLSWADARILKNMQTKAVSHDQAQTLWIMEGDLAQHHPATKSPNFNPKTVQDNRDVIAHFQQQGVQSKLLLYPNLSHGQMFAASLLDILNYQLF</sequence>
<evidence type="ECO:0000313" key="4">
    <source>
        <dbReference type="EMBL" id="KAB1853165.1"/>
    </source>
</evidence>
<dbReference type="Proteomes" id="UP000325788">
    <property type="component" value="Unassembled WGS sequence"/>
</dbReference>
<gene>
    <name evidence="4" type="ORF">F4W09_13435</name>
</gene>
<comment type="caution">
    <text evidence="4">The sequence shown here is derived from an EMBL/GenBank/DDBJ whole genome shotgun (WGS) entry which is preliminary data.</text>
</comment>
<dbReference type="PANTHER" id="PTHR40841">
    <property type="entry name" value="SIDEROPHORE TRIACETYLFUSARININE C ESTERASE"/>
    <property type="match status" value="1"/>
</dbReference>
<dbReference type="InterPro" id="IPR000801">
    <property type="entry name" value="Esterase-like"/>
</dbReference>
<accession>A0A5N4WDR1</accession>
<evidence type="ECO:0000256" key="2">
    <source>
        <dbReference type="ARBA" id="ARBA00022801"/>
    </source>
</evidence>
<dbReference type="InterPro" id="IPR029058">
    <property type="entry name" value="AB_hydrolase_fold"/>
</dbReference>
<keyword evidence="2 4" id="KW-0378">Hydrolase</keyword>
<dbReference type="InterPro" id="IPR052558">
    <property type="entry name" value="Siderophore_Hydrolase_D"/>
</dbReference>
<feature type="signal peptide" evidence="3">
    <location>
        <begin position="1"/>
        <end position="24"/>
    </location>
</feature>
<dbReference type="PANTHER" id="PTHR40841:SF2">
    <property type="entry name" value="SIDEROPHORE-DEGRADING ESTERASE (EUROFUNG)"/>
    <property type="match status" value="1"/>
</dbReference>
<dbReference type="SUPFAM" id="SSF53474">
    <property type="entry name" value="alpha/beta-Hydrolases"/>
    <property type="match status" value="1"/>
</dbReference>
<evidence type="ECO:0000313" key="5">
    <source>
        <dbReference type="Proteomes" id="UP000325788"/>
    </source>
</evidence>
<dbReference type="AlphaFoldDB" id="A0A5N4WDR1"/>
<name>A0A5N4WDR1_9GAMM</name>
<reference evidence="4 5" key="1">
    <citation type="submission" date="2019-09" db="EMBL/GenBank/DDBJ databases">
        <title>Draft genome sequence of Acinetobacter tandoii W4-4-4 isolated from environmental water sample.</title>
        <authorList>
            <person name="Wee S.K."/>
            <person name="Yan B."/>
            <person name="Mustaffa S.B."/>
            <person name="Yap E.P.H."/>
        </authorList>
    </citation>
    <scope>NUCLEOTIDE SEQUENCE [LARGE SCALE GENOMIC DNA]</scope>
    <source>
        <strain evidence="4 5">W4-4-4</strain>
    </source>
</reference>
<evidence type="ECO:0000256" key="3">
    <source>
        <dbReference type="SAM" id="SignalP"/>
    </source>
</evidence>
<organism evidence="4 5">
    <name type="scientific">Acinetobacter tandoii</name>
    <dbReference type="NCBI Taxonomy" id="202954"/>
    <lineage>
        <taxon>Bacteria</taxon>
        <taxon>Pseudomonadati</taxon>
        <taxon>Pseudomonadota</taxon>
        <taxon>Gammaproteobacteria</taxon>
        <taxon>Moraxellales</taxon>
        <taxon>Moraxellaceae</taxon>
        <taxon>Acinetobacter</taxon>
    </lineage>
</organism>
<keyword evidence="3" id="KW-0732">Signal</keyword>
<dbReference type="Pfam" id="PF00756">
    <property type="entry name" value="Esterase"/>
    <property type="match status" value="1"/>
</dbReference>
<dbReference type="EMBL" id="VXLD01000010">
    <property type="protein sequence ID" value="KAB1853165.1"/>
    <property type="molecule type" value="Genomic_DNA"/>
</dbReference>
<dbReference type="GO" id="GO:0016788">
    <property type="term" value="F:hydrolase activity, acting on ester bonds"/>
    <property type="evidence" value="ECO:0007669"/>
    <property type="project" value="TreeGrafter"/>
</dbReference>
<comment type="similarity">
    <text evidence="1">Belongs to the esterase D family.</text>
</comment>
<protein>
    <submittedName>
        <fullName evidence="4">Alpha/beta hydrolase</fullName>
    </submittedName>
</protein>
<evidence type="ECO:0000256" key="1">
    <source>
        <dbReference type="ARBA" id="ARBA00005622"/>
    </source>
</evidence>
<feature type="chain" id="PRO_5024304521" evidence="3">
    <location>
        <begin position="25"/>
        <end position="302"/>
    </location>
</feature>
<dbReference type="Gene3D" id="3.40.50.1820">
    <property type="entry name" value="alpha/beta hydrolase"/>
    <property type="match status" value="1"/>
</dbReference>